<gene>
    <name evidence="4" type="primary">rplO</name>
    <name evidence="8" type="ORF">A2909_00360</name>
</gene>
<evidence type="ECO:0000256" key="4">
    <source>
        <dbReference type="HAMAP-Rule" id="MF_01341"/>
    </source>
</evidence>
<dbReference type="InterPro" id="IPR021131">
    <property type="entry name" value="Ribosomal_uL15/eL18"/>
</dbReference>
<dbReference type="Gene3D" id="3.100.10.10">
    <property type="match status" value="1"/>
</dbReference>
<dbReference type="EMBL" id="MHQZ01000015">
    <property type="protein sequence ID" value="OHA14256.1"/>
    <property type="molecule type" value="Genomic_DNA"/>
</dbReference>
<evidence type="ECO:0000313" key="8">
    <source>
        <dbReference type="EMBL" id="OHA14256.1"/>
    </source>
</evidence>
<protein>
    <recommendedName>
        <fullName evidence="4">Large ribosomal subunit protein uL15</fullName>
    </recommendedName>
</protein>
<dbReference type="InterPro" id="IPR001196">
    <property type="entry name" value="Ribosomal_uL15_CS"/>
</dbReference>
<evidence type="ECO:0000256" key="6">
    <source>
        <dbReference type="SAM" id="MobiDB-lite"/>
    </source>
</evidence>
<dbReference type="GO" id="GO:0006412">
    <property type="term" value="P:translation"/>
    <property type="evidence" value="ECO:0007669"/>
    <property type="project" value="UniProtKB-UniRule"/>
</dbReference>
<dbReference type="AlphaFoldDB" id="A0A1G2LRJ9"/>
<evidence type="ECO:0000313" key="9">
    <source>
        <dbReference type="Proteomes" id="UP000178302"/>
    </source>
</evidence>
<dbReference type="PANTHER" id="PTHR12934">
    <property type="entry name" value="50S RIBOSOMAL PROTEIN L15"/>
    <property type="match status" value="1"/>
</dbReference>
<feature type="domain" description="Large ribosomal subunit protein uL15/eL18" evidence="7">
    <location>
        <begin position="71"/>
        <end position="142"/>
    </location>
</feature>
<dbReference type="GO" id="GO:0022625">
    <property type="term" value="C:cytosolic large ribosomal subunit"/>
    <property type="evidence" value="ECO:0007669"/>
    <property type="project" value="TreeGrafter"/>
</dbReference>
<dbReference type="InterPro" id="IPR036227">
    <property type="entry name" value="Ribosomal_uL15/eL18_sf"/>
</dbReference>
<name>A0A1G2LRJ9_9BACT</name>
<proteinExistence type="inferred from homology"/>
<organism evidence="8 9">
    <name type="scientific">Candidatus Tagabacteria bacterium RIFCSPLOWO2_01_FULL_39_11</name>
    <dbReference type="NCBI Taxonomy" id="1802295"/>
    <lineage>
        <taxon>Bacteria</taxon>
        <taxon>Candidatus Tagaibacteriota</taxon>
    </lineage>
</organism>
<dbReference type="GO" id="GO:0019843">
    <property type="term" value="F:rRNA binding"/>
    <property type="evidence" value="ECO:0007669"/>
    <property type="project" value="UniProtKB-UniRule"/>
</dbReference>
<comment type="caution">
    <text evidence="8">The sequence shown here is derived from an EMBL/GenBank/DDBJ whole genome shotgun (WGS) entry which is preliminary data.</text>
</comment>
<keyword evidence="4" id="KW-0699">rRNA-binding</keyword>
<dbReference type="Pfam" id="PF00828">
    <property type="entry name" value="Ribosomal_L27A"/>
    <property type="match status" value="1"/>
</dbReference>
<evidence type="ECO:0000256" key="5">
    <source>
        <dbReference type="RuleBase" id="RU003888"/>
    </source>
</evidence>
<evidence type="ECO:0000256" key="3">
    <source>
        <dbReference type="ARBA" id="ARBA00023274"/>
    </source>
</evidence>
<keyword evidence="4" id="KW-0694">RNA-binding</keyword>
<dbReference type="SUPFAM" id="SSF52080">
    <property type="entry name" value="Ribosomal proteins L15p and L18e"/>
    <property type="match status" value="1"/>
</dbReference>
<dbReference type="PROSITE" id="PS00475">
    <property type="entry name" value="RIBOSOMAL_L15"/>
    <property type="match status" value="1"/>
</dbReference>
<comment type="subunit">
    <text evidence="4">Part of the 50S ribosomal subunit.</text>
</comment>
<feature type="region of interest" description="Disordered" evidence="6">
    <location>
        <begin position="1"/>
        <end position="49"/>
    </location>
</feature>
<dbReference type="InterPro" id="IPR030878">
    <property type="entry name" value="Ribosomal_uL15"/>
</dbReference>
<sequence length="151" mass="17112">MQLHNIKSNTKRKSKKRVGRGGKRGTYSGKGMKGQKSRAGRKLRPEMRDTIKKLPKKRGYKFQSFREKQRIVNIGVLDEKFKDGDKIAPKSLLEAGVIRRVSGRMPKVKLLGEGNLTKKLLVSECQISKSAREKIIKAGGQILENQRAKRL</sequence>
<comment type="similarity">
    <text evidence="1 4 5">Belongs to the universal ribosomal protein uL15 family.</text>
</comment>
<dbReference type="InterPro" id="IPR005749">
    <property type="entry name" value="Ribosomal_uL15_bac-type"/>
</dbReference>
<dbReference type="Proteomes" id="UP000178302">
    <property type="component" value="Unassembled WGS sequence"/>
</dbReference>
<evidence type="ECO:0000256" key="2">
    <source>
        <dbReference type="ARBA" id="ARBA00022980"/>
    </source>
</evidence>
<keyword evidence="2 4" id="KW-0689">Ribosomal protein</keyword>
<evidence type="ECO:0000256" key="1">
    <source>
        <dbReference type="ARBA" id="ARBA00007320"/>
    </source>
</evidence>
<keyword evidence="3 4" id="KW-0687">Ribonucleoprotein</keyword>
<feature type="compositionally biased region" description="Basic residues" evidence="6">
    <location>
        <begin position="33"/>
        <end position="42"/>
    </location>
</feature>
<comment type="function">
    <text evidence="4">Binds to the 23S rRNA.</text>
</comment>
<reference evidence="8 9" key="1">
    <citation type="journal article" date="2016" name="Nat. Commun.">
        <title>Thousands of microbial genomes shed light on interconnected biogeochemical processes in an aquifer system.</title>
        <authorList>
            <person name="Anantharaman K."/>
            <person name="Brown C.T."/>
            <person name="Hug L.A."/>
            <person name="Sharon I."/>
            <person name="Castelle C.J."/>
            <person name="Probst A.J."/>
            <person name="Thomas B.C."/>
            <person name="Singh A."/>
            <person name="Wilkins M.J."/>
            <person name="Karaoz U."/>
            <person name="Brodie E.L."/>
            <person name="Williams K.H."/>
            <person name="Hubbard S.S."/>
            <person name="Banfield J.F."/>
        </authorList>
    </citation>
    <scope>NUCLEOTIDE SEQUENCE [LARGE SCALE GENOMIC DNA]</scope>
</reference>
<dbReference type="HAMAP" id="MF_01341">
    <property type="entry name" value="Ribosomal_uL15"/>
    <property type="match status" value="1"/>
</dbReference>
<evidence type="ECO:0000259" key="7">
    <source>
        <dbReference type="Pfam" id="PF00828"/>
    </source>
</evidence>
<dbReference type="PANTHER" id="PTHR12934:SF11">
    <property type="entry name" value="LARGE RIBOSOMAL SUBUNIT PROTEIN UL15M"/>
    <property type="match status" value="1"/>
</dbReference>
<accession>A0A1G2LRJ9</accession>
<feature type="compositionally biased region" description="Basic residues" evidence="6">
    <location>
        <begin position="9"/>
        <end position="23"/>
    </location>
</feature>
<dbReference type="GO" id="GO:0003735">
    <property type="term" value="F:structural constituent of ribosome"/>
    <property type="evidence" value="ECO:0007669"/>
    <property type="project" value="InterPro"/>
</dbReference>